<keyword evidence="3" id="KW-1133">Transmembrane helix</keyword>
<sequence>MSKYTGMGIMVLITIVVVTVAAFSMGCTENGDTDLTDDVNIVESGSVFTENENGNEISIEQNGLIVIKLEENPTTGYSWNLTIPEGLTLVGDEFVTDQGDEEIVGAGGIHEWELQADSEGAYEISAIYKRPWENTTGEEDTFSMTVTVLASGEQDVVDGNGADSITDGDDNEYIIRDAAVDDIEILMMESFPLQVSVVATGYVPDGCTVIDEDNIEVIRDGNTFDVSLKTKRPADAICTQALEPYEVNIPLDVYGLEAGVYTVDVNGVTDTFEFTMDNVME</sequence>
<dbReference type="InterPro" id="IPR052781">
    <property type="entry name" value="Cys_protease_inhibitor_I42"/>
</dbReference>
<dbReference type="InterPro" id="IPR036331">
    <property type="entry name" value="Chagasin-like_sf"/>
</dbReference>
<feature type="transmembrane region" description="Helical" evidence="3">
    <location>
        <begin position="7"/>
        <end position="26"/>
    </location>
</feature>
<dbReference type="Gene3D" id="2.60.40.2020">
    <property type="match status" value="1"/>
</dbReference>
<feature type="domain" description="Proteinase inhibitor I42 chagasin" evidence="4">
    <location>
        <begin position="60"/>
        <end position="146"/>
    </location>
</feature>
<dbReference type="PROSITE" id="PS51257">
    <property type="entry name" value="PROKAR_LIPOPROTEIN"/>
    <property type="match status" value="1"/>
</dbReference>
<dbReference type="SUPFAM" id="SSF141066">
    <property type="entry name" value="ICP-like"/>
    <property type="match status" value="1"/>
</dbReference>
<name>A0ABU9KTD7_9EURY</name>
<gene>
    <name evidence="5" type="ORF">WOA13_07430</name>
</gene>
<evidence type="ECO:0000259" key="4">
    <source>
        <dbReference type="Pfam" id="PF09394"/>
    </source>
</evidence>
<evidence type="ECO:0000313" key="6">
    <source>
        <dbReference type="Proteomes" id="UP001396646"/>
    </source>
</evidence>
<evidence type="ECO:0000256" key="1">
    <source>
        <dbReference type="ARBA" id="ARBA00022690"/>
    </source>
</evidence>
<proteinExistence type="predicted"/>
<dbReference type="RefSeq" id="WP_342127295.1">
    <property type="nucleotide sequence ID" value="NZ_JBCAUS010000005.1"/>
</dbReference>
<dbReference type="GO" id="GO:0030414">
    <property type="term" value="F:peptidase inhibitor activity"/>
    <property type="evidence" value="ECO:0007669"/>
    <property type="project" value="UniProtKB-KW"/>
</dbReference>
<dbReference type="PANTHER" id="PTHR36530">
    <property type="entry name" value="INHIBITOR OF CYSTEINE PEPTIDASE"/>
    <property type="match status" value="1"/>
</dbReference>
<dbReference type="Pfam" id="PF09394">
    <property type="entry name" value="Inhibitor_I42"/>
    <property type="match status" value="1"/>
</dbReference>
<organism evidence="5 6">
    <name type="scientific">Methanococcoides cohabitans</name>
    <dbReference type="NCBI Taxonomy" id="3136559"/>
    <lineage>
        <taxon>Archaea</taxon>
        <taxon>Methanobacteriati</taxon>
        <taxon>Methanobacteriota</taxon>
        <taxon>Stenosarchaea group</taxon>
        <taxon>Methanomicrobia</taxon>
        <taxon>Methanosarcinales</taxon>
        <taxon>Methanosarcinaceae</taxon>
        <taxon>Methanococcoides</taxon>
    </lineage>
</organism>
<dbReference type="InterPro" id="IPR018990">
    <property type="entry name" value="Prot_inh_I42_chagasin"/>
</dbReference>
<evidence type="ECO:0000313" key="5">
    <source>
        <dbReference type="EMBL" id="MEL4305654.1"/>
    </source>
</evidence>
<comment type="caution">
    <text evidence="5">The sequence shown here is derived from an EMBL/GenBank/DDBJ whole genome shotgun (WGS) entry which is preliminary data.</text>
</comment>
<dbReference type="PANTHER" id="PTHR36530:SF1">
    <property type="entry name" value="AMOEBIASIN-1"/>
    <property type="match status" value="1"/>
</dbReference>
<dbReference type="Proteomes" id="UP001396646">
    <property type="component" value="Unassembled WGS sequence"/>
</dbReference>
<dbReference type="EMBL" id="JBCAUS010000005">
    <property type="protein sequence ID" value="MEL4305654.1"/>
    <property type="molecule type" value="Genomic_DNA"/>
</dbReference>
<reference evidence="5 6" key="1">
    <citation type="submission" date="2024-04" db="EMBL/GenBank/DDBJ databases">
        <title>Methanococcoides sp. LMO-2.</title>
        <authorList>
            <person name="Liang L."/>
        </authorList>
    </citation>
    <scope>NUCLEOTIDE SEQUENCE [LARGE SCALE GENOMIC DNA]</scope>
    <source>
        <strain evidence="5 6">LMO-2</strain>
    </source>
</reference>
<accession>A0ABU9KTD7</accession>
<protein>
    <submittedName>
        <fullName evidence="5">Protease inhibitor I42 family protein</fullName>
    </submittedName>
</protein>
<keyword evidence="3" id="KW-0812">Transmembrane</keyword>
<evidence type="ECO:0000256" key="2">
    <source>
        <dbReference type="ARBA" id="ARBA00022704"/>
    </source>
</evidence>
<keyword evidence="2" id="KW-0789">Thiol protease inhibitor</keyword>
<keyword evidence="3" id="KW-0472">Membrane</keyword>
<keyword evidence="1 5" id="KW-0646">Protease inhibitor</keyword>
<keyword evidence="6" id="KW-1185">Reference proteome</keyword>
<evidence type="ECO:0000256" key="3">
    <source>
        <dbReference type="SAM" id="Phobius"/>
    </source>
</evidence>